<comment type="caution">
    <text evidence="6">The sequence shown here is derived from an EMBL/GenBank/DDBJ whole genome shotgun (WGS) entry which is preliminary data.</text>
</comment>
<dbReference type="GO" id="GO:0009307">
    <property type="term" value="P:DNA restriction-modification system"/>
    <property type="evidence" value="ECO:0007669"/>
    <property type="project" value="UniProtKB-KW"/>
</dbReference>
<dbReference type="SUPFAM" id="SSF116734">
    <property type="entry name" value="DNA methylase specificity domain"/>
    <property type="match status" value="1"/>
</dbReference>
<keyword evidence="6" id="KW-0378">Hydrolase</keyword>
<dbReference type="RefSeq" id="WP_271987998.1">
    <property type="nucleotide sequence ID" value="NZ_JAQMFS010000101.1"/>
</dbReference>
<dbReference type="EC" id="3.1.21.-" evidence="6"/>
<evidence type="ECO:0000256" key="4">
    <source>
        <dbReference type="ARBA" id="ARBA00038652"/>
    </source>
</evidence>
<dbReference type="PANTHER" id="PTHR43140:SF1">
    <property type="entry name" value="TYPE I RESTRICTION ENZYME ECOKI SPECIFICITY SUBUNIT"/>
    <property type="match status" value="1"/>
</dbReference>
<keyword evidence="6" id="KW-0540">Nuclease</keyword>
<dbReference type="EMBL" id="JAQMFS010000101">
    <property type="protein sequence ID" value="MDB6186766.1"/>
    <property type="molecule type" value="Genomic_DNA"/>
</dbReference>
<dbReference type="Pfam" id="PF01420">
    <property type="entry name" value="Methylase_S"/>
    <property type="match status" value="1"/>
</dbReference>
<comment type="similarity">
    <text evidence="1">Belongs to the type-I restriction system S methylase family.</text>
</comment>
<sequence length="192" mass="22544">MKKLLNITKKVDNINWKVTDKELRYIDLSSVNTGNKRIEATELITKANAPSRAKQIVKSKDIIFGTTRPMQERLALIPDYLDNQVCSTGYCVLRSDKEIVKEKWIYYNLLKTDFYKYVELNQKGASYPAISDSEIKNYKIPIPPLHVQQHVVSILDKFDTLVNDIKEGLPKEIEQRQKQYEYWRECLLNFPR</sequence>
<dbReference type="Gene3D" id="3.90.220.20">
    <property type="entry name" value="DNA methylase specificity domains"/>
    <property type="match status" value="2"/>
</dbReference>
<accession>A0AAW6B5I6</accession>
<feature type="domain" description="Type I restriction modification DNA specificity" evidence="5">
    <location>
        <begin position="44"/>
        <end position="175"/>
    </location>
</feature>
<dbReference type="GO" id="GO:0016787">
    <property type="term" value="F:hydrolase activity"/>
    <property type="evidence" value="ECO:0007669"/>
    <property type="project" value="UniProtKB-KW"/>
</dbReference>
<dbReference type="InterPro" id="IPR051212">
    <property type="entry name" value="Type-I_RE_S_subunit"/>
</dbReference>
<evidence type="ECO:0000256" key="2">
    <source>
        <dbReference type="ARBA" id="ARBA00022747"/>
    </source>
</evidence>
<protein>
    <submittedName>
        <fullName evidence="6">Restriction endonuclease subunit S</fullName>
        <ecNumber evidence="6">3.1.21.-</ecNumber>
    </submittedName>
</protein>
<dbReference type="InterPro" id="IPR000055">
    <property type="entry name" value="Restrct_endonuc_typeI_TRD"/>
</dbReference>
<keyword evidence="3" id="KW-0238">DNA-binding</keyword>
<reference evidence="6" key="1">
    <citation type="submission" date="2023-08" db="EMBL/GenBank/DDBJ databases">
        <title>Dental plaque isolates bound by oral lectin ZG16B.</title>
        <authorList>
            <person name="Ghosh S."/>
        </authorList>
    </citation>
    <scope>NUCLEOTIDE SEQUENCE</scope>
    <source>
        <strain evidence="6">DP3_5B</strain>
    </source>
</reference>
<evidence type="ECO:0000256" key="3">
    <source>
        <dbReference type="ARBA" id="ARBA00023125"/>
    </source>
</evidence>
<dbReference type="GO" id="GO:0004519">
    <property type="term" value="F:endonuclease activity"/>
    <property type="evidence" value="ECO:0007669"/>
    <property type="project" value="UniProtKB-KW"/>
</dbReference>
<dbReference type="Proteomes" id="UP001212217">
    <property type="component" value="Unassembled WGS sequence"/>
</dbReference>
<keyword evidence="2" id="KW-0680">Restriction system</keyword>
<comment type="subunit">
    <text evidence="4">The methyltransferase is composed of M and S polypeptides.</text>
</comment>
<keyword evidence="6" id="KW-0255">Endonuclease</keyword>
<evidence type="ECO:0000256" key="1">
    <source>
        <dbReference type="ARBA" id="ARBA00010923"/>
    </source>
</evidence>
<dbReference type="InterPro" id="IPR044946">
    <property type="entry name" value="Restrct_endonuc_typeI_TRD_sf"/>
</dbReference>
<evidence type="ECO:0000259" key="5">
    <source>
        <dbReference type="Pfam" id="PF01420"/>
    </source>
</evidence>
<evidence type="ECO:0000313" key="7">
    <source>
        <dbReference type="Proteomes" id="UP001212217"/>
    </source>
</evidence>
<organism evidence="6 7">
    <name type="scientific">Gemella haemolysans</name>
    <dbReference type="NCBI Taxonomy" id="1379"/>
    <lineage>
        <taxon>Bacteria</taxon>
        <taxon>Bacillati</taxon>
        <taxon>Bacillota</taxon>
        <taxon>Bacilli</taxon>
        <taxon>Bacillales</taxon>
        <taxon>Gemellaceae</taxon>
        <taxon>Gemella</taxon>
    </lineage>
</organism>
<name>A0AAW6B5I6_9BACL</name>
<proteinExistence type="inferred from homology"/>
<gene>
    <name evidence="6" type="ORF">PNO30_08325</name>
</gene>
<dbReference type="GO" id="GO:0003677">
    <property type="term" value="F:DNA binding"/>
    <property type="evidence" value="ECO:0007669"/>
    <property type="project" value="UniProtKB-KW"/>
</dbReference>
<dbReference type="PANTHER" id="PTHR43140">
    <property type="entry name" value="TYPE-1 RESTRICTION ENZYME ECOKI SPECIFICITY PROTEIN"/>
    <property type="match status" value="1"/>
</dbReference>
<evidence type="ECO:0000313" key="6">
    <source>
        <dbReference type="EMBL" id="MDB6186766.1"/>
    </source>
</evidence>
<dbReference type="AlphaFoldDB" id="A0AAW6B5I6"/>